<evidence type="ECO:0000256" key="3">
    <source>
        <dbReference type="ARBA" id="ARBA00022701"/>
    </source>
</evidence>
<dbReference type="GO" id="GO:0000226">
    <property type="term" value="P:microtubule cytoskeleton organization"/>
    <property type="evidence" value="ECO:0000318"/>
    <property type="project" value="GO_Central"/>
</dbReference>
<proteinExistence type="inferred from homology"/>
<evidence type="ECO:0000256" key="5">
    <source>
        <dbReference type="SAM" id="Coils"/>
    </source>
</evidence>
<keyword evidence="3" id="KW-0493">Microtubule</keyword>
<dbReference type="GO" id="GO:0008017">
    <property type="term" value="F:microtubule binding"/>
    <property type="evidence" value="ECO:0000318"/>
    <property type="project" value="GO_Central"/>
</dbReference>
<sequence length="666" mass="75688">MSLINISLSSDHFYSLQPVIFIKIWDEVGEPEKNRDKMLLELEQECLDAYRRKVDQANRFRAQLRQAIADSQAELASICASLGDRSLPIIQIEPGSLIKELADIFPQVEMMQKKKNERKVLFTEILDQIQNLSKELFTSTKDKSCLPILDESDLSLTRLEELKIELHALEKEKSDRLKQVLDHLTTIHSICGVLGMDFKIKINGIHPTLENPGSKKSITDDTMEKLSNAVCRLNEDKSKRLKKVQDLATTMVGLWNLMDISNDEQKRFQNVIRYIGASENEVTEPNALSLESIKFIESEIFKLQKMKASMIMEVLLKRKTDLEQICKEAHMTVVMHEAIDFSTETLESGVVDPLYLLEQIDLQMSKVKEEASARKEILEKIDKWLAACEEETWLEEYNRQFNKDHNRYNSGRGTHLLLKRAEKARALVHKIPAMVETLREKAKSWDQKRGVAFSYDGVSLLSMLDDYDIQKHKKEQERQKQRKKLQGQLIVEQEARFGSKPSPIKSGKKLIKAASMMSSSSTDRRYSVVGSMLKTPKLNRTFSSSSSSSSNAHNLHYSHHSGGHAKIHPGKSNLRSISNVKAPTNQQETQTTPPPRKPLSPVFSSLSTNNIKTPTNTMTLPTTPSSTSSLMKIGMTSTTPDSTPFAPHHVEYSFEEMRAGRFPLKT</sequence>
<dbReference type="Pfam" id="PF03999">
    <property type="entry name" value="MAP65_ASE1"/>
    <property type="match status" value="1"/>
</dbReference>
<comment type="subcellular location">
    <subcellularLocation>
        <location evidence="1">Cytoplasm</location>
        <location evidence="1">Cytoskeleton</location>
    </subcellularLocation>
</comment>
<protein>
    <submittedName>
        <fullName evidence="7">Uncharacterized protein</fullName>
    </submittedName>
</protein>
<organism evidence="7 8">
    <name type="scientific">Lactuca sativa</name>
    <name type="common">Garden lettuce</name>
    <dbReference type="NCBI Taxonomy" id="4236"/>
    <lineage>
        <taxon>Eukaryota</taxon>
        <taxon>Viridiplantae</taxon>
        <taxon>Streptophyta</taxon>
        <taxon>Embryophyta</taxon>
        <taxon>Tracheophyta</taxon>
        <taxon>Spermatophyta</taxon>
        <taxon>Magnoliopsida</taxon>
        <taxon>eudicotyledons</taxon>
        <taxon>Gunneridae</taxon>
        <taxon>Pentapetalae</taxon>
        <taxon>asterids</taxon>
        <taxon>campanulids</taxon>
        <taxon>Asterales</taxon>
        <taxon>Asteraceae</taxon>
        <taxon>Cichorioideae</taxon>
        <taxon>Cichorieae</taxon>
        <taxon>Lactucinae</taxon>
        <taxon>Lactuca</taxon>
    </lineage>
</organism>
<feature type="compositionally biased region" description="Polar residues" evidence="6">
    <location>
        <begin position="573"/>
        <end position="582"/>
    </location>
</feature>
<comment type="caution">
    <text evidence="7">The sequence shown here is derived from an EMBL/GenBank/DDBJ whole genome shotgun (WGS) entry which is preliminary data.</text>
</comment>
<feature type="compositionally biased region" description="Basic residues" evidence="6">
    <location>
        <begin position="556"/>
        <end position="569"/>
    </location>
</feature>
<feature type="compositionally biased region" description="Low complexity" evidence="6">
    <location>
        <begin position="543"/>
        <end position="555"/>
    </location>
</feature>
<dbReference type="GO" id="GO:0005874">
    <property type="term" value="C:microtubule"/>
    <property type="evidence" value="ECO:0007669"/>
    <property type="project" value="UniProtKB-KW"/>
</dbReference>
<dbReference type="EMBL" id="NBSK02000003">
    <property type="protein sequence ID" value="KAJ0219121.1"/>
    <property type="molecule type" value="Genomic_DNA"/>
</dbReference>
<dbReference type="Gene3D" id="1.20.58.1520">
    <property type="match status" value="1"/>
</dbReference>
<evidence type="ECO:0000256" key="4">
    <source>
        <dbReference type="ARBA" id="ARBA00023212"/>
    </source>
</evidence>
<dbReference type="InterPro" id="IPR007145">
    <property type="entry name" value="MAP65_Ase1_PRC1"/>
</dbReference>
<feature type="region of interest" description="Disordered" evidence="6">
    <location>
        <begin position="539"/>
        <end position="629"/>
    </location>
</feature>
<reference evidence="7 8" key="1">
    <citation type="journal article" date="2017" name="Nat. Commun.">
        <title>Genome assembly with in vitro proximity ligation data and whole-genome triplication in lettuce.</title>
        <authorList>
            <person name="Reyes-Chin-Wo S."/>
            <person name="Wang Z."/>
            <person name="Yang X."/>
            <person name="Kozik A."/>
            <person name="Arikit S."/>
            <person name="Song C."/>
            <person name="Xia L."/>
            <person name="Froenicke L."/>
            <person name="Lavelle D.O."/>
            <person name="Truco M.J."/>
            <person name="Xia R."/>
            <person name="Zhu S."/>
            <person name="Xu C."/>
            <person name="Xu H."/>
            <person name="Xu X."/>
            <person name="Cox K."/>
            <person name="Korf I."/>
            <person name="Meyers B.C."/>
            <person name="Michelmore R.W."/>
        </authorList>
    </citation>
    <scope>NUCLEOTIDE SEQUENCE [LARGE SCALE GENOMIC DNA]</scope>
    <source>
        <strain evidence="8">cv. Salinas</strain>
        <tissue evidence="7">Seedlings</tissue>
    </source>
</reference>
<keyword evidence="8" id="KW-1185">Reference proteome</keyword>
<feature type="compositionally biased region" description="Low complexity" evidence="6">
    <location>
        <begin position="613"/>
        <end position="629"/>
    </location>
</feature>
<feature type="coiled-coil region" evidence="5">
    <location>
        <begin position="152"/>
        <end position="179"/>
    </location>
</feature>
<feature type="compositionally biased region" description="Polar residues" evidence="6">
    <location>
        <begin position="602"/>
        <end position="612"/>
    </location>
</feature>
<name>A0A9R1W5U8_LACSA</name>
<accession>A0A9R1W5U8</accession>
<evidence type="ECO:0000313" key="7">
    <source>
        <dbReference type="EMBL" id="KAJ0219121.1"/>
    </source>
</evidence>
<dbReference type="GO" id="GO:0005819">
    <property type="term" value="C:spindle"/>
    <property type="evidence" value="ECO:0000318"/>
    <property type="project" value="GO_Central"/>
</dbReference>
<evidence type="ECO:0000256" key="2">
    <source>
        <dbReference type="ARBA" id="ARBA00006187"/>
    </source>
</evidence>
<keyword evidence="4" id="KW-0963">Cytoplasm</keyword>
<evidence type="ECO:0000313" key="8">
    <source>
        <dbReference type="Proteomes" id="UP000235145"/>
    </source>
</evidence>
<dbReference type="PANTHER" id="PTHR19321:SF55">
    <property type="entry name" value="MICROTUBULE-ASSOCIATED PROTEIN, MAP65_ASE1_PRC1"/>
    <property type="match status" value="1"/>
</dbReference>
<keyword evidence="5" id="KW-0175">Coiled coil</keyword>
<dbReference type="Proteomes" id="UP000235145">
    <property type="component" value="Unassembled WGS sequence"/>
</dbReference>
<dbReference type="AlphaFoldDB" id="A0A9R1W5U8"/>
<dbReference type="GO" id="GO:0005737">
    <property type="term" value="C:cytoplasm"/>
    <property type="evidence" value="ECO:0000318"/>
    <property type="project" value="GO_Central"/>
</dbReference>
<gene>
    <name evidence="7" type="ORF">LSAT_V11C300153990</name>
</gene>
<comment type="similarity">
    <text evidence="2">Belongs to the MAP65/ASE1 family.</text>
</comment>
<dbReference type="PANTHER" id="PTHR19321">
    <property type="entry name" value="PROTEIN REGULATOR OF CYTOKINESIS 1 PRC1-RELATED"/>
    <property type="match status" value="1"/>
</dbReference>
<keyword evidence="4" id="KW-0206">Cytoskeleton</keyword>
<evidence type="ECO:0000256" key="6">
    <source>
        <dbReference type="SAM" id="MobiDB-lite"/>
    </source>
</evidence>
<evidence type="ECO:0000256" key="1">
    <source>
        <dbReference type="ARBA" id="ARBA00004245"/>
    </source>
</evidence>